<proteinExistence type="predicted"/>
<reference evidence="2 3" key="1">
    <citation type="submission" date="2016-10" db="EMBL/GenBank/DDBJ databases">
        <authorList>
            <person name="de Groot N.N."/>
        </authorList>
    </citation>
    <scope>NUCLEOTIDE SEQUENCE [LARGE SCALE GENOMIC DNA]</scope>
    <source>
        <strain evidence="2 3">DSM 25232</strain>
    </source>
</reference>
<evidence type="ECO:0000313" key="2">
    <source>
        <dbReference type="EMBL" id="SEK56484.1"/>
    </source>
</evidence>
<protein>
    <submittedName>
        <fullName evidence="2">Uncharacterized protein</fullName>
    </submittedName>
</protein>
<dbReference type="RefSeq" id="WP_091405937.1">
    <property type="nucleotide sequence ID" value="NZ_FOAB01000001.1"/>
</dbReference>
<feature type="signal peptide" evidence="1">
    <location>
        <begin position="1"/>
        <end position="23"/>
    </location>
</feature>
<evidence type="ECO:0000313" key="3">
    <source>
        <dbReference type="Proteomes" id="UP000198521"/>
    </source>
</evidence>
<gene>
    <name evidence="2" type="ORF">SAMN04487910_0832</name>
</gene>
<name>A0A1H7I291_AQUAM</name>
<keyword evidence="1" id="KW-0732">Signal</keyword>
<dbReference type="OrthoDB" id="1432409at2"/>
<keyword evidence="3" id="KW-1185">Reference proteome</keyword>
<dbReference type="STRING" id="1038014.SAMN04487910_0832"/>
<accession>A0A1H7I291</accession>
<dbReference type="EMBL" id="FOAB01000001">
    <property type="protein sequence ID" value="SEK56484.1"/>
    <property type="molecule type" value="Genomic_DNA"/>
</dbReference>
<dbReference type="Proteomes" id="UP000198521">
    <property type="component" value="Unassembled WGS sequence"/>
</dbReference>
<dbReference type="PROSITE" id="PS51257">
    <property type="entry name" value="PROKAR_LIPOPROTEIN"/>
    <property type="match status" value="1"/>
</dbReference>
<sequence length="147" mass="16564">MKLRFFYLLLIIVCLFSSCNSNDCELVVCAPNASFRFEVVNSDGQNLLSNGMLQIADIMITDLDNQSIIDLILINENSTLEINSMSLPLGITSYSVQVSNTEFFTLELKTVRTNGECCDVINFSNLEIRNSEFVFDENTGVYTFLLE</sequence>
<organism evidence="2 3">
    <name type="scientific">Aquimarina amphilecti</name>
    <dbReference type="NCBI Taxonomy" id="1038014"/>
    <lineage>
        <taxon>Bacteria</taxon>
        <taxon>Pseudomonadati</taxon>
        <taxon>Bacteroidota</taxon>
        <taxon>Flavobacteriia</taxon>
        <taxon>Flavobacteriales</taxon>
        <taxon>Flavobacteriaceae</taxon>
        <taxon>Aquimarina</taxon>
    </lineage>
</organism>
<evidence type="ECO:0000256" key="1">
    <source>
        <dbReference type="SAM" id="SignalP"/>
    </source>
</evidence>
<feature type="chain" id="PRO_5011468395" evidence="1">
    <location>
        <begin position="24"/>
        <end position="147"/>
    </location>
</feature>
<dbReference type="AlphaFoldDB" id="A0A1H7I291"/>